<proteinExistence type="predicted"/>
<dbReference type="Proteomes" id="UP000596661">
    <property type="component" value="Chromosome 7"/>
</dbReference>
<dbReference type="CDD" id="cd09272">
    <property type="entry name" value="RNase_HI_RT_Ty1"/>
    <property type="match status" value="1"/>
</dbReference>
<evidence type="ECO:0008006" key="4">
    <source>
        <dbReference type="Google" id="ProtNLM"/>
    </source>
</evidence>
<feature type="compositionally biased region" description="Pro residues" evidence="1">
    <location>
        <begin position="23"/>
        <end position="39"/>
    </location>
</feature>
<evidence type="ECO:0000313" key="2">
    <source>
        <dbReference type="EnsemblPlants" id="cds.evm.model.07.321"/>
    </source>
</evidence>
<protein>
    <recommendedName>
        <fullName evidence="4">Mitochondrial protein</fullName>
    </recommendedName>
</protein>
<accession>A0A803Q4P8</accession>
<sequence>MASQGDSSVNNSRSQAVDAPIPASTPVPPAPAAPVLPAPLLQPPCPPQFLDAPPELNPDIQHHEMRIEQLNSVAALNLAAPSANFSARGKKPFIPSNSGRSSGFRGFGHGRGRGNQGRIVCQLCNKPGHPDGNGATIHITDNANNIQAPAEYKGKTRLIVDHATDVMIDDGAPCSTSQQDNFSSHSPITQHHNSPGLANQATPGSVNSYSTIPLHGIVFKPSKDWTIECFSDADWAGSIDDRKSTTGYCVFLGGNLITWCSKNQKVVAKSSIEVEYRALSQTAIEVA</sequence>
<name>A0A803Q4P8_CANSA</name>
<evidence type="ECO:0000256" key="1">
    <source>
        <dbReference type="SAM" id="MobiDB-lite"/>
    </source>
</evidence>
<feature type="compositionally biased region" description="Polar residues" evidence="1">
    <location>
        <begin position="1"/>
        <end position="15"/>
    </location>
</feature>
<feature type="region of interest" description="Disordered" evidence="1">
    <location>
        <begin position="174"/>
        <end position="198"/>
    </location>
</feature>
<dbReference type="EnsemblPlants" id="evm.model.07.321">
    <property type="protein sequence ID" value="cds.evm.model.07.321"/>
    <property type="gene ID" value="evm.TU.07.321"/>
</dbReference>
<evidence type="ECO:0000313" key="3">
    <source>
        <dbReference type="Proteomes" id="UP000596661"/>
    </source>
</evidence>
<reference evidence="2" key="2">
    <citation type="submission" date="2021-03" db="UniProtKB">
        <authorList>
            <consortium name="EnsemblPlants"/>
        </authorList>
    </citation>
    <scope>IDENTIFICATION</scope>
</reference>
<dbReference type="AlphaFoldDB" id="A0A803Q4P8"/>
<dbReference type="PANTHER" id="PTHR11439:SF467">
    <property type="entry name" value="INTEGRASE CATALYTIC DOMAIN-CONTAINING PROTEIN"/>
    <property type="match status" value="1"/>
</dbReference>
<keyword evidence="3" id="KW-1185">Reference proteome</keyword>
<feature type="region of interest" description="Disordered" evidence="1">
    <location>
        <begin position="1"/>
        <end position="39"/>
    </location>
</feature>
<reference evidence="2" key="1">
    <citation type="submission" date="2018-11" db="EMBL/GenBank/DDBJ databases">
        <authorList>
            <person name="Grassa J C."/>
        </authorList>
    </citation>
    <scope>NUCLEOTIDE SEQUENCE [LARGE SCALE GENOMIC DNA]</scope>
</reference>
<organism evidence="2 3">
    <name type="scientific">Cannabis sativa</name>
    <name type="common">Hemp</name>
    <name type="synonym">Marijuana</name>
    <dbReference type="NCBI Taxonomy" id="3483"/>
    <lineage>
        <taxon>Eukaryota</taxon>
        <taxon>Viridiplantae</taxon>
        <taxon>Streptophyta</taxon>
        <taxon>Embryophyta</taxon>
        <taxon>Tracheophyta</taxon>
        <taxon>Spermatophyta</taxon>
        <taxon>Magnoliopsida</taxon>
        <taxon>eudicotyledons</taxon>
        <taxon>Gunneridae</taxon>
        <taxon>Pentapetalae</taxon>
        <taxon>rosids</taxon>
        <taxon>fabids</taxon>
        <taxon>Rosales</taxon>
        <taxon>Cannabaceae</taxon>
        <taxon>Cannabis</taxon>
    </lineage>
</organism>
<dbReference type="EMBL" id="UZAU01000632">
    <property type="status" value="NOT_ANNOTATED_CDS"/>
    <property type="molecule type" value="Genomic_DNA"/>
</dbReference>
<dbReference type="PANTHER" id="PTHR11439">
    <property type="entry name" value="GAG-POL-RELATED RETROTRANSPOSON"/>
    <property type="match status" value="1"/>
</dbReference>
<dbReference type="Gramene" id="evm.model.07.321">
    <property type="protein sequence ID" value="cds.evm.model.07.321"/>
    <property type="gene ID" value="evm.TU.07.321"/>
</dbReference>